<proteinExistence type="inferred from homology"/>
<feature type="transmembrane region" description="Helical" evidence="9">
    <location>
        <begin position="343"/>
        <end position="363"/>
    </location>
</feature>
<feature type="transmembrane region" description="Helical" evidence="9">
    <location>
        <begin position="572"/>
        <end position="592"/>
    </location>
</feature>
<feature type="signal peptide" evidence="10">
    <location>
        <begin position="1"/>
        <end position="37"/>
    </location>
</feature>
<feature type="transmembrane region" description="Helical" evidence="9">
    <location>
        <begin position="900"/>
        <end position="924"/>
    </location>
</feature>
<dbReference type="InterPro" id="IPR004841">
    <property type="entry name" value="AA-permease/SLC12A_dom"/>
</dbReference>
<feature type="transmembrane region" description="Helical" evidence="9">
    <location>
        <begin position="613"/>
        <end position="635"/>
    </location>
</feature>
<feature type="transmembrane region" description="Helical" evidence="9">
    <location>
        <begin position="655"/>
        <end position="676"/>
    </location>
</feature>
<feature type="transmembrane region" description="Helical" evidence="9">
    <location>
        <begin position="777"/>
        <end position="798"/>
    </location>
</feature>
<dbReference type="Gene3D" id="1.20.1740.10">
    <property type="entry name" value="Amino acid/polyamine transporter I"/>
    <property type="match status" value="1"/>
</dbReference>
<feature type="transmembrane region" description="Helical" evidence="9">
    <location>
        <begin position="411"/>
        <end position="432"/>
    </location>
</feature>
<dbReference type="PRINTS" id="PR00171">
    <property type="entry name" value="SUGRTRNSPORT"/>
</dbReference>
<feature type="transmembrane region" description="Helical" evidence="9">
    <location>
        <begin position="118"/>
        <end position="140"/>
    </location>
</feature>
<feature type="transmembrane region" description="Helical" evidence="9">
    <location>
        <begin position="688"/>
        <end position="706"/>
    </location>
</feature>
<feature type="chain" id="PRO_5008104135" description="Major facilitator superfamily (MFS) profile domain-containing protein" evidence="10">
    <location>
        <begin position="38"/>
        <end position="1652"/>
    </location>
</feature>
<feature type="transmembrane region" description="Helical" evidence="9">
    <location>
        <begin position="1281"/>
        <end position="1297"/>
    </location>
</feature>
<dbReference type="InterPro" id="IPR050524">
    <property type="entry name" value="APC_YAT"/>
</dbReference>
<dbReference type="Proteomes" id="UP000243081">
    <property type="component" value="Unassembled WGS sequence"/>
</dbReference>
<keyword evidence="13" id="KW-1185">Reference proteome</keyword>
<comment type="caution">
    <text evidence="12">The sequence shown here is derived from an EMBL/GenBank/DDBJ whole genome shotgun (WGS) entry which is preliminary data.</text>
</comment>
<protein>
    <recommendedName>
        <fullName evidence="11">Major facilitator superfamily (MFS) profile domain-containing protein</fullName>
    </recommendedName>
</protein>
<feature type="transmembrane region" description="Helical" evidence="9">
    <location>
        <begin position="976"/>
        <end position="995"/>
    </location>
</feature>
<dbReference type="InterPro" id="IPR005828">
    <property type="entry name" value="MFS_sugar_transport-like"/>
</dbReference>
<evidence type="ECO:0000256" key="10">
    <source>
        <dbReference type="SAM" id="SignalP"/>
    </source>
</evidence>
<dbReference type="FunFam" id="1.20.1250.20:FF:000134">
    <property type="entry name" value="MFS sugar transporter protein"/>
    <property type="match status" value="1"/>
</dbReference>
<feature type="transmembrane region" description="Helical" evidence="9">
    <location>
        <begin position="65"/>
        <end position="82"/>
    </location>
</feature>
<feature type="transmembrane region" description="Helical" evidence="9">
    <location>
        <begin position="1496"/>
        <end position="1516"/>
    </location>
</feature>
<feature type="transmembrane region" description="Helical" evidence="9">
    <location>
        <begin position="274"/>
        <end position="296"/>
    </location>
</feature>
<feature type="domain" description="Major facilitator superfamily (MFS) profile" evidence="11">
    <location>
        <begin position="1169"/>
        <end position="1583"/>
    </location>
</feature>
<dbReference type="Pfam" id="PF00083">
    <property type="entry name" value="Sugar_tr"/>
    <property type="match status" value="2"/>
</dbReference>
<evidence type="ECO:0000256" key="1">
    <source>
        <dbReference type="ARBA" id="ARBA00004141"/>
    </source>
</evidence>
<feature type="transmembrane region" description="Helical" evidence="9">
    <location>
        <begin position="874"/>
        <end position="894"/>
    </location>
</feature>
<feature type="transmembrane region" description="Helical" evidence="9">
    <location>
        <begin position="547"/>
        <end position="566"/>
    </location>
</feature>
<dbReference type="Gene3D" id="1.20.1250.20">
    <property type="entry name" value="MFS general substrate transporter like domains"/>
    <property type="match status" value="2"/>
</dbReference>
<feature type="transmembrane region" description="Helical" evidence="9">
    <location>
        <begin position="1560"/>
        <end position="1579"/>
    </location>
</feature>
<dbReference type="SUPFAM" id="SSF103473">
    <property type="entry name" value="MFS general substrate transporter"/>
    <property type="match status" value="2"/>
</dbReference>
<evidence type="ECO:0000256" key="4">
    <source>
        <dbReference type="ARBA" id="ARBA00022692"/>
    </source>
</evidence>
<dbReference type="EMBL" id="LUKN01003028">
    <property type="protein sequence ID" value="OAQ98142.1"/>
    <property type="molecule type" value="Genomic_DNA"/>
</dbReference>
<feature type="transmembrane region" description="Helical" evidence="9">
    <location>
        <begin position="1164"/>
        <end position="1182"/>
    </location>
</feature>
<feature type="domain" description="Major facilitator superfamily (MFS) profile" evidence="11">
    <location>
        <begin position="26"/>
        <end position="466"/>
    </location>
</feature>
<feature type="transmembrane region" description="Helical" evidence="9">
    <location>
        <begin position="948"/>
        <end position="970"/>
    </location>
</feature>
<dbReference type="FunFam" id="1.20.1740.10:FF:000006">
    <property type="entry name" value="General amino acid permease"/>
    <property type="match status" value="1"/>
</dbReference>
<keyword evidence="5" id="KW-0029">Amino-acid transport</keyword>
<evidence type="ECO:0000313" key="13">
    <source>
        <dbReference type="Proteomes" id="UP000243081"/>
    </source>
</evidence>
<keyword evidence="7 9" id="KW-0472">Membrane</keyword>
<gene>
    <name evidence="12" type="ORF">LLEC1_01966</name>
</gene>
<feature type="transmembrane region" description="Helical" evidence="9">
    <location>
        <begin position="375"/>
        <end position="399"/>
    </location>
</feature>
<feature type="transmembrane region" description="Helical" evidence="9">
    <location>
        <begin position="316"/>
        <end position="336"/>
    </location>
</feature>
<dbReference type="GO" id="GO:0015171">
    <property type="term" value="F:amino acid transmembrane transporter activity"/>
    <property type="evidence" value="ECO:0007669"/>
    <property type="project" value="TreeGrafter"/>
</dbReference>
<dbReference type="OrthoDB" id="5290825at2759"/>
<dbReference type="PANTHER" id="PTHR43341:SF36">
    <property type="entry name" value="PROLINE-SPECIFIC PERMEASE"/>
    <property type="match status" value="1"/>
</dbReference>
<accession>A0A179I766</accession>
<feature type="transmembrane region" description="Helical" evidence="9">
    <location>
        <begin position="1528"/>
        <end position="1548"/>
    </location>
</feature>
<evidence type="ECO:0000259" key="11">
    <source>
        <dbReference type="PROSITE" id="PS50850"/>
    </source>
</evidence>
<keyword evidence="6 9" id="KW-1133">Transmembrane helix</keyword>
<keyword evidence="3" id="KW-0813">Transport</keyword>
<comment type="subcellular location">
    <subcellularLocation>
        <location evidence="1">Membrane</location>
        <topology evidence="1">Multi-pass membrane protein</topology>
    </subcellularLocation>
</comment>
<evidence type="ECO:0000256" key="2">
    <source>
        <dbReference type="ARBA" id="ARBA00010992"/>
    </source>
</evidence>
<dbReference type="InterPro" id="IPR003663">
    <property type="entry name" value="Sugar/inositol_transpt"/>
</dbReference>
<feature type="transmembrane region" description="Helical" evidence="9">
    <location>
        <begin position="1432"/>
        <end position="1455"/>
    </location>
</feature>
<evidence type="ECO:0000256" key="5">
    <source>
        <dbReference type="ARBA" id="ARBA00022970"/>
    </source>
</evidence>
<dbReference type="PANTHER" id="PTHR43341">
    <property type="entry name" value="AMINO ACID PERMEASE"/>
    <property type="match status" value="1"/>
</dbReference>
<evidence type="ECO:0000313" key="12">
    <source>
        <dbReference type="EMBL" id="OAQ98142.1"/>
    </source>
</evidence>
<feature type="transmembrane region" description="Helical" evidence="9">
    <location>
        <begin position="185"/>
        <end position="204"/>
    </location>
</feature>
<organism evidence="12 13">
    <name type="scientific">Cordyceps confragosa</name>
    <name type="common">Lecanicillium lecanii</name>
    <dbReference type="NCBI Taxonomy" id="2714763"/>
    <lineage>
        <taxon>Eukaryota</taxon>
        <taxon>Fungi</taxon>
        <taxon>Dikarya</taxon>
        <taxon>Ascomycota</taxon>
        <taxon>Pezizomycotina</taxon>
        <taxon>Sordariomycetes</taxon>
        <taxon>Hypocreomycetidae</taxon>
        <taxon>Hypocreales</taxon>
        <taxon>Cordycipitaceae</taxon>
        <taxon>Akanthomyces</taxon>
    </lineage>
</organism>
<feature type="transmembrane region" description="Helical" evidence="9">
    <location>
        <begin position="1400"/>
        <end position="1420"/>
    </location>
</feature>
<feature type="transmembrane region" description="Helical" evidence="9">
    <location>
        <begin position="1462"/>
        <end position="1484"/>
    </location>
</feature>
<evidence type="ECO:0000256" key="9">
    <source>
        <dbReference type="SAM" id="Phobius"/>
    </source>
</evidence>
<dbReference type="InterPro" id="IPR036259">
    <property type="entry name" value="MFS_trans_sf"/>
</dbReference>
<dbReference type="PROSITE" id="PS00216">
    <property type="entry name" value="SUGAR_TRANSPORT_1"/>
    <property type="match status" value="1"/>
</dbReference>
<dbReference type="Pfam" id="PF00324">
    <property type="entry name" value="AA_permease"/>
    <property type="match status" value="1"/>
</dbReference>
<dbReference type="PROSITE" id="PS50850">
    <property type="entry name" value="MFS"/>
    <property type="match status" value="2"/>
</dbReference>
<feature type="transmembrane region" description="Helical" evidence="9">
    <location>
        <begin position="1236"/>
        <end position="1252"/>
    </location>
</feature>
<feature type="transmembrane region" description="Helical" evidence="9">
    <location>
        <begin position="94"/>
        <end position="112"/>
    </location>
</feature>
<evidence type="ECO:0000256" key="7">
    <source>
        <dbReference type="ARBA" id="ARBA00023136"/>
    </source>
</evidence>
<feature type="transmembrane region" description="Helical" evidence="9">
    <location>
        <begin position="444"/>
        <end position="463"/>
    </location>
</feature>
<evidence type="ECO:0000256" key="8">
    <source>
        <dbReference type="SAM" id="MobiDB-lite"/>
    </source>
</evidence>
<keyword evidence="4 9" id="KW-0812">Transmembrane</keyword>
<feature type="transmembrane region" description="Helical" evidence="9">
    <location>
        <begin position="152"/>
        <end position="173"/>
    </location>
</feature>
<comment type="similarity">
    <text evidence="2">Belongs to the major facilitator superfamily. Sugar transporter (TC 2.A.1.1) family.</text>
</comment>
<feature type="region of interest" description="Disordered" evidence="8">
    <location>
        <begin position="1633"/>
        <end position="1652"/>
    </location>
</feature>
<evidence type="ECO:0000256" key="3">
    <source>
        <dbReference type="ARBA" id="ARBA00022448"/>
    </source>
</evidence>
<dbReference type="GO" id="GO:0016020">
    <property type="term" value="C:membrane"/>
    <property type="evidence" value="ECO:0007669"/>
    <property type="project" value="UniProtKB-SubCell"/>
</dbReference>
<name>A0A179I766_CORDF</name>
<dbReference type="InterPro" id="IPR020846">
    <property type="entry name" value="MFS_dom"/>
</dbReference>
<feature type="transmembrane region" description="Helical" evidence="9">
    <location>
        <begin position="1202"/>
        <end position="1224"/>
    </location>
</feature>
<sequence length="1652" mass="183607">MLRSVPTGTWMPAWVPESTAILSVLLLLCSIVQSTTGGYDGSMLNGLNILPSYTDYFSLTPATKGLNTASTFIGGFFGPIFAGVTADRLGRRPAIFWGTVVTLIGIVLQGAAQNIAMFVIARIILGAGSQISGIAGIVYLSETFPSRWRTWGLGLLNNCYYIGALIAAGITLGTSKWESTWAWRAPSFFQAIFSVICLLFLPFIPESPRWLVAQDRYEDARMVVALSNANGDMQDPVAMAVYKQIVDTLQWEKKEGRTMSPKEIFKTPTARKRVLIGGSAGPFSCIAGNIIASYYLGDELKTAGIDSADDQLKANVVLNIWCLFCCLLGTQLADVWGRKPTALLSQSLLIICLFVIGVLSKIYADDKVGASQGLVYGDVAVMFLFQGFYSIAWTPLLTLYPPEVMDYPIRANGNAFSSFALNGLALLLVFVMPIGLNNIGWKMYMINGSWDIITLILIAVFWVETKGKTLEEIDALFDGGAHSTVRNVEDVRKGREILDLKTIENDLHEEAVTQEISNVEDPKFRDFERTSEDGNVQRGLKSRHIQLIALGGTIGTGLFIGSGGVLAETGPAPLLLSYCIMTVLVGILTMDLGEVASYMPIKGVTIPYLVQRFMDSSLAFAFGWNYWFAYCMILPAESTASAVIMEYWTTAVPSAVWITIIIVVCVLLNLIAVKYYGEVEFWFSSVKVIAILVLLIIGIVIFFGGTPTHDRIGFRYWNNPGAFKPFLKGGNTGKFLAVWDALIRAGFSYILSPEIIANTAGECQAPRRNIPKAARRYIWRLLLFYVGGALVIGVIVPYNDKRLLGASNASASPFVIGIHNAAIPALDHILNGVALTAAWSAGNSQLYSASRMLYGMACNGKAPKIFRRCNRWGVPYMAVLASSVLSLLAYLNLSSSGSDVFVWLTTIITVSGMINWTIILVMYLRFRAAVKLNGIGDRLPFKSPWQPYSTYLTLLVLSLMCITNGFAVFFPGHFDAAKFVTSHASFPIFLILYLGHRFWVGRKTPWITPVTEIDVLSGLEEVEEITMQDVPPLPRNFLERFWFWLSNMSAKKNDIESPSEEHISTIHGARATGNEEYGESTRKVSTAALLRNPLKGMTPKEILDDVDAFVREKGLEEHRDDFRKGALVAQVNNIPGGFEEIESLDESEKDVLRREITHKWSQPFMLYFLCTLCAGSAIVQGMDQTAVNGAQVFYYEEFNIRHPMLQGLMNGAPYLCSALVGCWTNPFLNKIGGRRFTIFFSCAMSVITGFWMAAADSFANLLVARFFLGFAVGAKSSTTPMWTAFGICLGLVASVAFQNTDFLGVNSQWRWMLGSTSIPPLVVMLQVYLCPESPRWYMEKGKYLKAFHSMCRLRSHRIQATRDIYYAHKLLIVEQNERAGRNLFKEFFLVRRNRRAAQSAWFVMILQQFCGVNIIAYYSTSIFESANFSRPNALLISMGGGLINWLFAIPAIYTIDTFGRRNLLLVTFPLMAICMFFTGFSFMIPEGTARLACITLGLYLFMVVYSPGLGPVPFTFSAEAFPLHIRDVGMSSSTAITWGFNFILSLTWPQLVVSFCDTGAFCWYGAWNIFGWVFAYFMLPETKGLTLEELDGVFSMRNREHSSYYFRKLPWYASKYALRRDVAPFPPLYEFEENRHSSGESSPNIAEKSAAA</sequence>
<dbReference type="InterPro" id="IPR005829">
    <property type="entry name" value="Sugar_transporter_CS"/>
</dbReference>
<reference evidence="12 13" key="1">
    <citation type="submission" date="2016-03" db="EMBL/GenBank/DDBJ databases">
        <title>Fine-scale spatial genetic structure of a fungal parasite of coffee scale insects.</title>
        <authorList>
            <person name="Jackson D."/>
            <person name="Zemenick K.A."/>
            <person name="Malloure B."/>
            <person name="Quandt C.A."/>
            <person name="James T.Y."/>
        </authorList>
    </citation>
    <scope>NUCLEOTIDE SEQUENCE [LARGE SCALE GENOMIC DNA]</scope>
    <source>
        <strain evidence="12 13">UM487</strain>
    </source>
</reference>
<keyword evidence="10" id="KW-0732">Signal</keyword>
<evidence type="ECO:0000256" key="6">
    <source>
        <dbReference type="ARBA" id="ARBA00022989"/>
    </source>
</evidence>